<dbReference type="CDD" id="cd20070">
    <property type="entry name" value="5TM_YidC_Alb3"/>
    <property type="match status" value="1"/>
</dbReference>
<accession>A0A255XK55</accession>
<dbReference type="Pfam" id="PF02096">
    <property type="entry name" value="60KD_IMP"/>
    <property type="match status" value="1"/>
</dbReference>
<name>A0A255XK55_9PROT</name>
<feature type="transmembrane region" description="Helical" evidence="13">
    <location>
        <begin position="485"/>
        <end position="505"/>
    </location>
</feature>
<dbReference type="GO" id="GO:0051205">
    <property type="term" value="P:protein insertion into membrane"/>
    <property type="evidence" value="ECO:0007669"/>
    <property type="project" value="TreeGrafter"/>
</dbReference>
<dbReference type="InterPro" id="IPR019998">
    <property type="entry name" value="Membr_insert_YidC"/>
</dbReference>
<dbReference type="CDD" id="cd19961">
    <property type="entry name" value="EcYidC-like_peri"/>
    <property type="match status" value="1"/>
</dbReference>
<comment type="subcellular location">
    <subcellularLocation>
        <location evidence="1">Cell inner membrane</location>
        <topology evidence="1">Multi-pass membrane protein</topology>
    </subcellularLocation>
    <subcellularLocation>
        <location evidence="13">Cell membrane</location>
        <topology evidence="13">Multi-pass membrane protein</topology>
    </subcellularLocation>
</comment>
<dbReference type="OrthoDB" id="9780552at2"/>
<evidence type="ECO:0000256" key="2">
    <source>
        <dbReference type="ARBA" id="ARBA00010527"/>
    </source>
</evidence>
<dbReference type="GO" id="GO:0015031">
    <property type="term" value="P:protein transport"/>
    <property type="evidence" value="ECO:0007669"/>
    <property type="project" value="UniProtKB-KW"/>
</dbReference>
<keyword evidence="8 13" id="KW-1133">Transmembrane helix</keyword>
<feature type="domain" description="Membrane insertase YidC N-terminal" evidence="15">
    <location>
        <begin position="70"/>
        <end position="348"/>
    </location>
</feature>
<dbReference type="PANTHER" id="PTHR12428:SF65">
    <property type="entry name" value="CYTOCHROME C OXIDASE ASSEMBLY PROTEIN COX18, MITOCHONDRIAL"/>
    <property type="match status" value="1"/>
</dbReference>
<keyword evidence="6 13" id="KW-0812">Transmembrane</keyword>
<dbReference type="InterPro" id="IPR001708">
    <property type="entry name" value="YidC/ALB3/OXA1/COX18"/>
</dbReference>
<feature type="domain" description="Membrane insertase YidC/Oxa/ALB C-terminal" evidence="14">
    <location>
        <begin position="359"/>
        <end position="556"/>
    </location>
</feature>
<dbReference type="InterPro" id="IPR038221">
    <property type="entry name" value="YidC_periplasmic_sf"/>
</dbReference>
<keyword evidence="4 13" id="KW-0813">Transport</keyword>
<evidence type="ECO:0000256" key="6">
    <source>
        <dbReference type="ARBA" id="ARBA00022692"/>
    </source>
</evidence>
<feature type="transmembrane region" description="Helical" evidence="13">
    <location>
        <begin position="356"/>
        <end position="378"/>
    </location>
</feature>
<sequence length="561" mass="63015">MMEQRNLILAIVISIAILVGFQFFFDQPKPPAPAPQTASSPAATPAIPGAAPVALPVLRERTEILADNPRVTIETPRTKGSIALVGGRIDDIVLTGYRETVDPNSPQVTLLHPLGAKDAYYAEFGWSTTDTSQPVPSQDTRWTADFDKLTPTQPVTLTWDNGKGLTFIRQYTVDKDYMITVTQRVDSKAATPVVLHPYALASRSGTPITQDFFILHEGAIGVLGDVLQEHKYKELREKPEITGTTKGGWLGFTDKYWLVALIPDQADSVKTSFRYSKPNGIEKFQVDYLGDAKTLAPGGSVEANHRLFAGAKEVSLLQRYETDLKINRFDYAVDWGWFFFFTKPIFQLMEIIYHQVGNFGICILVLTVIIKLLFFPLANRSYVTMSKMKKLTPVMQELREKYAGDNARMQQELMGLYKREKINPLSGCLPIVAQIPVFFALYKVLFVTIEMRHAPFFGWIQDLSAADPTTVFNLFGLIPWAPPHFLMIGAWPLIMGVTMWLQMKLNPTPTDPIQAKMFMIMPVVFTFMLGSFPAGLVIYWAWNNTLSIAQQWVIMRRLGAA</sequence>
<evidence type="ECO:0000256" key="5">
    <source>
        <dbReference type="ARBA" id="ARBA00022475"/>
    </source>
</evidence>
<evidence type="ECO:0000256" key="4">
    <source>
        <dbReference type="ARBA" id="ARBA00022448"/>
    </source>
</evidence>
<evidence type="ECO:0000259" key="15">
    <source>
        <dbReference type="Pfam" id="PF14849"/>
    </source>
</evidence>
<protein>
    <recommendedName>
        <fullName evidence="3 13">Membrane protein insertase YidC</fullName>
    </recommendedName>
    <alternativeName>
        <fullName evidence="12 13">Foldase YidC</fullName>
    </alternativeName>
    <alternativeName>
        <fullName evidence="11 13">Membrane integrase YidC</fullName>
    </alternativeName>
    <alternativeName>
        <fullName evidence="13">Membrane protein YidC</fullName>
    </alternativeName>
</protein>
<dbReference type="NCBIfam" id="TIGR03592">
    <property type="entry name" value="yidC_oxa1_cterm"/>
    <property type="match status" value="1"/>
</dbReference>
<dbReference type="GO" id="GO:0005886">
    <property type="term" value="C:plasma membrane"/>
    <property type="evidence" value="ECO:0007669"/>
    <property type="project" value="UniProtKB-SubCell"/>
</dbReference>
<organism evidence="16 17">
    <name type="scientific">Elstera cyanobacteriorum</name>
    <dbReference type="NCBI Taxonomy" id="2022747"/>
    <lineage>
        <taxon>Bacteria</taxon>
        <taxon>Pseudomonadati</taxon>
        <taxon>Pseudomonadota</taxon>
        <taxon>Alphaproteobacteria</taxon>
        <taxon>Rhodospirillales</taxon>
        <taxon>Rhodospirillaceae</taxon>
        <taxon>Elstera</taxon>
    </lineage>
</organism>
<comment type="similarity">
    <text evidence="2 13">Belongs to the OXA1/ALB3/YidC family. Type 1 subfamily.</text>
</comment>
<dbReference type="PRINTS" id="PR01900">
    <property type="entry name" value="YIDCPROTEIN"/>
</dbReference>
<keyword evidence="5 13" id="KW-1003">Cell membrane</keyword>
<keyword evidence="7 13" id="KW-0653">Protein transport</keyword>
<gene>
    <name evidence="13" type="primary">yidC</name>
    <name evidence="16" type="ORF">CHR90_15605</name>
</gene>
<keyword evidence="17" id="KW-1185">Reference proteome</keyword>
<evidence type="ECO:0000313" key="16">
    <source>
        <dbReference type="EMBL" id="OYQ17383.1"/>
    </source>
</evidence>
<evidence type="ECO:0000313" key="17">
    <source>
        <dbReference type="Proteomes" id="UP000216361"/>
    </source>
</evidence>
<evidence type="ECO:0000256" key="13">
    <source>
        <dbReference type="HAMAP-Rule" id="MF_01810"/>
    </source>
</evidence>
<evidence type="ECO:0000256" key="12">
    <source>
        <dbReference type="ARBA" id="ARBA00033342"/>
    </source>
</evidence>
<comment type="function">
    <text evidence="13">Required for the insertion and/or proper folding and/or complex formation of integral membrane proteins into the membrane. Involved in integration of membrane proteins that insert both dependently and independently of the Sec translocase complex, as well as at least some lipoproteins. Aids folding of multispanning membrane proteins.</text>
</comment>
<evidence type="ECO:0000256" key="10">
    <source>
        <dbReference type="ARBA" id="ARBA00023186"/>
    </source>
</evidence>
<evidence type="ECO:0000256" key="8">
    <source>
        <dbReference type="ARBA" id="ARBA00022989"/>
    </source>
</evidence>
<dbReference type="NCBIfam" id="NF002353">
    <property type="entry name" value="PRK01318.1-4"/>
    <property type="match status" value="1"/>
</dbReference>
<feature type="transmembrane region" description="Helical" evidence="13">
    <location>
        <begin position="517"/>
        <end position="542"/>
    </location>
</feature>
<proteinExistence type="inferred from homology"/>
<comment type="subunit">
    <text evidence="13">Interacts with the Sec translocase complex via SecD. Specifically interacts with transmembrane segments of nascent integral membrane proteins during membrane integration.</text>
</comment>
<evidence type="ECO:0000259" key="14">
    <source>
        <dbReference type="Pfam" id="PF02096"/>
    </source>
</evidence>
<keyword evidence="10 13" id="KW-0143">Chaperone</keyword>
<feature type="transmembrane region" description="Helical" evidence="13">
    <location>
        <begin position="7"/>
        <end position="25"/>
    </location>
</feature>
<evidence type="ECO:0000256" key="3">
    <source>
        <dbReference type="ARBA" id="ARBA00015325"/>
    </source>
</evidence>
<evidence type="ECO:0000256" key="11">
    <source>
        <dbReference type="ARBA" id="ARBA00033245"/>
    </source>
</evidence>
<dbReference type="AlphaFoldDB" id="A0A255XK55"/>
<evidence type="ECO:0000256" key="1">
    <source>
        <dbReference type="ARBA" id="ARBA00004429"/>
    </source>
</evidence>
<dbReference type="Gene3D" id="2.70.98.90">
    <property type="match status" value="1"/>
</dbReference>
<comment type="caution">
    <text evidence="16">The sequence shown here is derived from an EMBL/GenBank/DDBJ whole genome shotgun (WGS) entry which is preliminary data.</text>
</comment>
<dbReference type="PANTHER" id="PTHR12428">
    <property type="entry name" value="OXA1"/>
    <property type="match status" value="1"/>
</dbReference>
<dbReference type="InterPro" id="IPR047196">
    <property type="entry name" value="YidC_ALB_C"/>
</dbReference>
<keyword evidence="9 13" id="KW-0472">Membrane</keyword>
<dbReference type="Proteomes" id="UP000216361">
    <property type="component" value="Unassembled WGS sequence"/>
</dbReference>
<dbReference type="PRINTS" id="PR00701">
    <property type="entry name" value="60KDINNERMP"/>
</dbReference>
<feature type="transmembrane region" description="Helical" evidence="13">
    <location>
        <begin position="428"/>
        <end position="449"/>
    </location>
</feature>
<dbReference type="InterPro" id="IPR028055">
    <property type="entry name" value="YidC/Oxa/ALB_C"/>
</dbReference>
<dbReference type="InterPro" id="IPR028053">
    <property type="entry name" value="Membr_insert_YidC_N"/>
</dbReference>
<dbReference type="Pfam" id="PF14849">
    <property type="entry name" value="YidC_periplas"/>
    <property type="match status" value="1"/>
</dbReference>
<evidence type="ECO:0000256" key="7">
    <source>
        <dbReference type="ARBA" id="ARBA00022927"/>
    </source>
</evidence>
<dbReference type="NCBIfam" id="TIGR03593">
    <property type="entry name" value="yidC_nterm"/>
    <property type="match status" value="1"/>
</dbReference>
<dbReference type="GO" id="GO:0032977">
    <property type="term" value="F:membrane insertase activity"/>
    <property type="evidence" value="ECO:0007669"/>
    <property type="project" value="InterPro"/>
</dbReference>
<evidence type="ECO:0000256" key="9">
    <source>
        <dbReference type="ARBA" id="ARBA00023136"/>
    </source>
</evidence>
<dbReference type="HAMAP" id="MF_01810">
    <property type="entry name" value="YidC_type1"/>
    <property type="match status" value="1"/>
</dbReference>
<dbReference type="EMBL" id="NOXS01000034">
    <property type="protein sequence ID" value="OYQ17383.1"/>
    <property type="molecule type" value="Genomic_DNA"/>
</dbReference>
<reference evidence="16 17" key="1">
    <citation type="submission" date="2017-07" db="EMBL/GenBank/DDBJ databases">
        <title>Elstera cyanobacteriorum sp. nov., a novel bacterium isolated from cyanobacterial aggregates in a eutrophic lake.</title>
        <authorList>
            <person name="Cai H."/>
        </authorList>
    </citation>
    <scope>NUCLEOTIDE SEQUENCE [LARGE SCALE GENOMIC DNA]</scope>
    <source>
        <strain evidence="16 17">TH019</strain>
    </source>
</reference>